<accession>A0A0F9NRL2</accession>
<name>A0A0F9NRL2_9ZZZZ</name>
<sequence>MSWSVTAEDGTAATATVAAGVTCIVAMITWRSGSPSGATWNGVAMTLVGSVNNGFENVAAGLWYLNNPDSGTHTLALSGATAHDMGLYMITGTRGETAAVRNTQSNSADNNDFIAVPTITSKNADLVFYVGDKIGNGVWSGVDDSQAGGSQGAREAGNDAGVTATFGDAGDAPICAIGTSLQIKPLAKMAGIITI</sequence>
<protein>
    <submittedName>
        <fullName evidence="1">Uncharacterized protein</fullName>
    </submittedName>
</protein>
<evidence type="ECO:0000313" key="1">
    <source>
        <dbReference type="EMBL" id="KKN22100.1"/>
    </source>
</evidence>
<reference evidence="1" key="1">
    <citation type="journal article" date="2015" name="Nature">
        <title>Complex archaea that bridge the gap between prokaryotes and eukaryotes.</title>
        <authorList>
            <person name="Spang A."/>
            <person name="Saw J.H."/>
            <person name="Jorgensen S.L."/>
            <person name="Zaremba-Niedzwiedzka K."/>
            <person name="Martijn J."/>
            <person name="Lind A.E."/>
            <person name="van Eijk R."/>
            <person name="Schleper C."/>
            <person name="Guy L."/>
            <person name="Ettema T.J."/>
        </authorList>
    </citation>
    <scope>NUCLEOTIDE SEQUENCE</scope>
</reference>
<gene>
    <name evidence="1" type="ORF">LCGC14_0918770</name>
</gene>
<dbReference type="AlphaFoldDB" id="A0A0F9NRL2"/>
<proteinExistence type="predicted"/>
<comment type="caution">
    <text evidence="1">The sequence shown here is derived from an EMBL/GenBank/DDBJ whole genome shotgun (WGS) entry which is preliminary data.</text>
</comment>
<dbReference type="EMBL" id="LAZR01003093">
    <property type="protein sequence ID" value="KKN22100.1"/>
    <property type="molecule type" value="Genomic_DNA"/>
</dbReference>
<organism evidence="1">
    <name type="scientific">marine sediment metagenome</name>
    <dbReference type="NCBI Taxonomy" id="412755"/>
    <lineage>
        <taxon>unclassified sequences</taxon>
        <taxon>metagenomes</taxon>
        <taxon>ecological metagenomes</taxon>
    </lineage>
</organism>